<dbReference type="PROSITE" id="PS51149">
    <property type="entry name" value="GLY_RADICAL_2"/>
    <property type="match status" value="1"/>
</dbReference>
<feature type="domain" description="Glycine radical" evidence="4">
    <location>
        <begin position="690"/>
        <end position="810"/>
    </location>
</feature>
<dbReference type="InterPro" id="IPR050012">
    <property type="entry name" value="Glycl_HYPD"/>
</dbReference>
<evidence type="ECO:0000256" key="3">
    <source>
        <dbReference type="PROSITE-ProRule" id="PRU00493"/>
    </source>
</evidence>
<dbReference type="RefSeq" id="WP_107001401.1">
    <property type="nucleotide sequence ID" value="NZ_JAQDBF010000002.1"/>
</dbReference>
<evidence type="ECO:0000313" key="7">
    <source>
        <dbReference type="Proteomes" id="UP000241048"/>
    </source>
</evidence>
<feature type="modified residue" description="Glycine radical" evidence="3">
    <location>
        <position position="785"/>
    </location>
</feature>
<dbReference type="PROSITE" id="PS51554">
    <property type="entry name" value="PFL"/>
    <property type="match status" value="1"/>
</dbReference>
<dbReference type="Pfam" id="PF01228">
    <property type="entry name" value="Gly_radical"/>
    <property type="match status" value="1"/>
</dbReference>
<keyword evidence="6" id="KW-0808">Transferase</keyword>
<feature type="domain" description="PFL" evidence="5">
    <location>
        <begin position="27"/>
        <end position="683"/>
    </location>
</feature>
<dbReference type="Proteomes" id="UP000241048">
    <property type="component" value="Unassembled WGS sequence"/>
</dbReference>
<dbReference type="EMBL" id="PYLO01000004">
    <property type="protein sequence ID" value="PST36493.1"/>
    <property type="molecule type" value="Genomic_DNA"/>
</dbReference>
<evidence type="ECO:0000313" key="6">
    <source>
        <dbReference type="EMBL" id="PST36493.1"/>
    </source>
</evidence>
<dbReference type="Gene3D" id="3.20.70.20">
    <property type="match status" value="1"/>
</dbReference>
<name>A0A2T3FMN2_9CLOT</name>
<evidence type="ECO:0000256" key="1">
    <source>
        <dbReference type="ARBA" id="ARBA00022818"/>
    </source>
</evidence>
<keyword evidence="2" id="KW-0456">Lyase</keyword>
<dbReference type="InterPro" id="IPR051215">
    <property type="entry name" value="GRE"/>
</dbReference>
<protein>
    <submittedName>
        <fullName evidence="6">Formate C-acetyltransferase/glycerol dehydratase family glycyl radical enzyme</fullName>
    </submittedName>
</protein>
<dbReference type="GO" id="GO:0016835">
    <property type="term" value="F:carbon-oxygen lyase activity"/>
    <property type="evidence" value="ECO:0007669"/>
    <property type="project" value="InterPro"/>
</dbReference>
<dbReference type="InterPro" id="IPR004184">
    <property type="entry name" value="PFL_dom"/>
</dbReference>
<accession>A0A2T3FMN2</accession>
<dbReference type="GO" id="GO:0016740">
    <property type="term" value="F:transferase activity"/>
    <property type="evidence" value="ECO:0007669"/>
    <property type="project" value="UniProtKB-KW"/>
</dbReference>
<keyword evidence="1 3" id="KW-0556">Organic radical</keyword>
<dbReference type="InterPro" id="IPR001150">
    <property type="entry name" value="Gly_radical"/>
</dbReference>
<dbReference type="NCBIfam" id="NF043068">
    <property type="entry name" value="glycl_HYPD"/>
    <property type="match status" value="1"/>
</dbReference>
<evidence type="ECO:0000259" key="4">
    <source>
        <dbReference type="PROSITE" id="PS51149"/>
    </source>
</evidence>
<keyword evidence="7" id="KW-1185">Reference proteome</keyword>
<organism evidence="6 7">
    <name type="scientific">Clostridium fessum</name>
    <dbReference type="NCBI Taxonomy" id="2126740"/>
    <lineage>
        <taxon>Bacteria</taxon>
        <taxon>Bacillati</taxon>
        <taxon>Bacillota</taxon>
        <taxon>Clostridia</taxon>
        <taxon>Eubacteriales</taxon>
        <taxon>Clostridiaceae</taxon>
        <taxon>Clostridium</taxon>
    </lineage>
</organism>
<sequence>MAEKIDTSFVINTPEGLLKDNDRGCTERIKRLRRISHSTQPHLDLERAKIETDVYKEYEGSVSVPVLRALVLKEYFSRKTLYLGDDELLVGEKGKDPQCSPTFPELCCHTIEDMHIMNDRKLVNFTVTEDDLKLQEEEIIPYWKNRAVREHLLKAMTQEWRDCYEVGMFTEFMEQRGPGHTAGGKNFYIKGYGDYKKEIAQAIKDLDYFNDPEAYDKEQELRAMDICCDAIIILGKRYHDLALEKAAEEKDPVRKAELEQIAANCAVVPEHKPETYWQALQMYWFTHLGVTTELNPWDAFTPGRLDQHLIPFYEKDTAAGTLDDTRALELLECLWVKLFNSPAPVKVGVTLKESGTYVDFANINSGGVKEDGTDAVNAVSYLILDCMEDMRQNQPNSNVQISKVTPDKFLKRACEIARQGWGQPAFYNTDELIQELVNQGKSLVDARNAGCSGCVETGAWGTEAYWLTGYLNIPKCLQLALYDGYDVMFKKQIGPHTGKAEDFKSYDELWNAFKTQLEYIIDVKMRGNLVIERIYSQMMPAPFLSICTDDCIKKGKDYNAGGPRYNTSYIQGVGIGTISDALSAIKFNVFDNQKFTMKELIDAMNDDFKGHEDILNLVKNKTPKYGNDDDYADDIMVSVFNEYKDYITGRPTTRGGVYHVDMLPTTCHVYFGDVMIATPNGRLAHNPLSEGISPEKGADINGPTAVVKSCSKMNHCETGGTLLNQKFTPAAIAGEKGIDNLAALIRSYFAMNGHHMQFNVIDRQTLIEAQKNPEEYKELIVRVAGYSDYFRNLDKPLQNEIIERTEQSFGGCGCC</sequence>
<dbReference type="PANTHER" id="PTHR43641">
    <property type="entry name" value="FORMATE ACETYLTRANSFERASE 3-RELATED"/>
    <property type="match status" value="1"/>
</dbReference>
<gene>
    <name evidence="6" type="ORF">C7U56_11920</name>
</gene>
<proteinExistence type="predicted"/>
<dbReference type="Pfam" id="PF02901">
    <property type="entry name" value="PFL-like"/>
    <property type="match status" value="1"/>
</dbReference>
<dbReference type="SUPFAM" id="SSF51998">
    <property type="entry name" value="PFL-like glycyl radical enzymes"/>
    <property type="match status" value="1"/>
</dbReference>
<reference evidence="6 7" key="1">
    <citation type="submission" date="2018-03" db="EMBL/GenBank/DDBJ databases">
        <title>Lachnoclostridium SNUG30386 gen.nov., sp.nov., isolated from human faeces.</title>
        <authorList>
            <person name="Seo B."/>
            <person name="Jeon K."/>
            <person name="Ko G."/>
        </authorList>
    </citation>
    <scope>NUCLEOTIDE SEQUENCE [LARGE SCALE GENOMIC DNA]</scope>
    <source>
        <strain evidence="6 7">SNUG30386</strain>
    </source>
</reference>
<dbReference type="GO" id="GO:0005829">
    <property type="term" value="C:cytosol"/>
    <property type="evidence" value="ECO:0007669"/>
    <property type="project" value="TreeGrafter"/>
</dbReference>
<comment type="caution">
    <text evidence="6">The sequence shown here is derived from an EMBL/GenBank/DDBJ whole genome shotgun (WGS) entry which is preliminary data.</text>
</comment>
<evidence type="ECO:0000259" key="5">
    <source>
        <dbReference type="PROSITE" id="PS51554"/>
    </source>
</evidence>
<dbReference type="CDD" id="cd01677">
    <property type="entry name" value="PFL2_DhaB_BssA"/>
    <property type="match status" value="1"/>
</dbReference>
<dbReference type="AlphaFoldDB" id="A0A2T3FMN2"/>
<dbReference type="PANTHER" id="PTHR43641:SF2">
    <property type="entry name" value="DEHYDRATASE YBIW-RELATED"/>
    <property type="match status" value="1"/>
</dbReference>
<evidence type="ECO:0000256" key="2">
    <source>
        <dbReference type="ARBA" id="ARBA00023239"/>
    </source>
</evidence>